<feature type="region of interest" description="Disordered" evidence="1">
    <location>
        <begin position="219"/>
        <end position="250"/>
    </location>
</feature>
<gene>
    <name evidence="3" type="ORF">VNI00_018579</name>
</gene>
<protein>
    <recommendedName>
        <fullName evidence="2">KOW domain-containing protein</fullName>
    </recommendedName>
</protein>
<dbReference type="InterPro" id="IPR005824">
    <property type="entry name" value="KOW"/>
</dbReference>
<feature type="region of interest" description="Disordered" evidence="1">
    <location>
        <begin position="585"/>
        <end position="636"/>
    </location>
</feature>
<feature type="region of interest" description="Disordered" evidence="1">
    <location>
        <begin position="1"/>
        <end position="49"/>
    </location>
</feature>
<evidence type="ECO:0000313" key="3">
    <source>
        <dbReference type="EMBL" id="KAK7017548.1"/>
    </source>
</evidence>
<name>A0AAW0AWI4_9AGAR</name>
<organism evidence="3 4">
    <name type="scientific">Paramarasmius palmivorus</name>
    <dbReference type="NCBI Taxonomy" id="297713"/>
    <lineage>
        <taxon>Eukaryota</taxon>
        <taxon>Fungi</taxon>
        <taxon>Dikarya</taxon>
        <taxon>Basidiomycota</taxon>
        <taxon>Agaricomycotina</taxon>
        <taxon>Agaricomycetes</taxon>
        <taxon>Agaricomycetidae</taxon>
        <taxon>Agaricales</taxon>
        <taxon>Marasmiineae</taxon>
        <taxon>Marasmiaceae</taxon>
        <taxon>Paramarasmius</taxon>
    </lineage>
</organism>
<proteinExistence type="predicted"/>
<feature type="compositionally biased region" description="Acidic residues" evidence="1">
    <location>
        <begin position="16"/>
        <end position="37"/>
    </location>
</feature>
<dbReference type="Proteomes" id="UP001383192">
    <property type="component" value="Unassembled WGS sequence"/>
</dbReference>
<dbReference type="EMBL" id="JAYKXP010000249">
    <property type="protein sequence ID" value="KAK7017548.1"/>
    <property type="molecule type" value="Genomic_DNA"/>
</dbReference>
<accession>A0AAW0AWI4</accession>
<feature type="domain" description="KOW" evidence="2">
    <location>
        <begin position="488"/>
        <end position="515"/>
    </location>
</feature>
<feature type="compositionally biased region" description="Basic and acidic residues" evidence="1">
    <location>
        <begin position="78"/>
        <end position="88"/>
    </location>
</feature>
<feature type="domain" description="KOW" evidence="2">
    <location>
        <begin position="995"/>
        <end position="1022"/>
    </location>
</feature>
<dbReference type="SMART" id="SM00739">
    <property type="entry name" value="KOW"/>
    <property type="match status" value="2"/>
</dbReference>
<keyword evidence="4" id="KW-1185">Reference proteome</keyword>
<feature type="region of interest" description="Disordered" evidence="1">
    <location>
        <begin position="78"/>
        <end position="160"/>
    </location>
</feature>
<comment type="caution">
    <text evidence="3">The sequence shown here is derived from an EMBL/GenBank/DDBJ whole genome shotgun (WGS) entry which is preliminary data.</text>
</comment>
<feature type="region of interest" description="Disordered" evidence="1">
    <location>
        <begin position="1319"/>
        <end position="1344"/>
    </location>
</feature>
<feature type="compositionally biased region" description="Low complexity" evidence="1">
    <location>
        <begin position="90"/>
        <end position="101"/>
    </location>
</feature>
<evidence type="ECO:0000313" key="4">
    <source>
        <dbReference type="Proteomes" id="UP001383192"/>
    </source>
</evidence>
<reference evidence="3 4" key="1">
    <citation type="submission" date="2024-01" db="EMBL/GenBank/DDBJ databases">
        <title>A draft genome for a cacao thread blight-causing isolate of Paramarasmius palmivorus.</title>
        <authorList>
            <person name="Baruah I.K."/>
            <person name="Bukari Y."/>
            <person name="Amoako-Attah I."/>
            <person name="Meinhardt L.W."/>
            <person name="Bailey B.A."/>
            <person name="Cohen S.P."/>
        </authorList>
    </citation>
    <scope>NUCLEOTIDE SEQUENCE [LARGE SCALE GENOMIC DNA]</scope>
    <source>
        <strain evidence="3 4">GH-12</strain>
    </source>
</reference>
<evidence type="ECO:0000256" key="1">
    <source>
        <dbReference type="SAM" id="MobiDB-lite"/>
    </source>
</evidence>
<sequence length="1444" mass="159693">MAGQKRGLWNIFVDNEAADDSSGDEEYDELASDEEPVEGQATSSKALEPPVAHLTAAQTPVLFDSIISRILAREEAKVEHKKRSHEEMEISSSPVPSGSIPERPQKITRPSTPCTVSPGAISLNIPDARSHQPTPSIESIGASDGGNVPPLSTSTPADRCDPKLPQLLHLRDRLINEDSFTLDAARDQLAVIVSSPSEVFGVWSKHLDLVSEAVGTDEAIPPVPDITVDPPLSVPDLRPSTPNTSSSQLEQSFQLLPTDTIIFSLSGDRIGYARHPVLELTSIDVPAMFIPLRSESNSELASGIPTLPPSTPVLPPRAIAAVPAPTDIRLDPVVNDTIDDISDQAQPLPANCGTYICKVRCKRGQEGQSVILITTACISASNKRTQAYKCALAKWEEAKQTKPEDPHPKPKKLPPIPLLSAYSAGHPGWIHIELRGTYSFESPDVLDLLRAAPHLLFPKRRVSRGPIHEIVGFQNWRRTLLPESRTYTVQVGDWVEITSGTYAGDVGLVVREEQENISGARRVLAVVVPRFNVAEYLKEWRLSSKFAKKYKDTSVMCESWKGDLGFGTLDTTRSKSAALPLTSTSSTTVLSPLENPDASLNSSNQVQAPVEAPTETKSSRRQRKSKSLVRPPPHPLSHDELQRWGCIPWVDYRFGCECDPPHTSPDFRCPHAWLQVGNITMQYGLANVSFSVLHLKPATFFPDGLVPFFFRSRRPLVELAIAHAPPPRSWVFDVGDIVQCCITRKVGLRSEDRVIDSTASELERAFMERGNPAYYNAMNCATTWAQAVANSIRDNSGGISRPSPVTAQVPVPNTWNDPFFYHSEAYLALRRQVEQWVAAGKVPEPVVEADHTEPALLDNVDSMGRVVDDTIIGGRIAVLPEGQIDGNDRKVSALSLIKVHSIGDLVQLVNPSVAKGVVIPLDNSTTDVPSTALIVNIRHSIVELRAVSGGPIYIAHANSLRRVQQLAGDNLYMPITQGTLAPVSLTPTNTPFSKAPWKDQPVSIIRGDKKRQTGRIIDVFRDDSYPSGLRLLVEIQTVGAIRREPYDYGSLRHADTRTFLRLPEDPFWRLKQGYNPQYHSTEIRYFQSAHRRRHAHANVISHIQGDREEALSMGAKTPMHRVAAEDVGTVWDPAHEFERSIHPQLKWMEDTNVRARLLGRRFFVDIADGVTSVKDAVVGLSEDPKFVLHYAARVRTKGSANTIPAVSLKPSSTPVEFDTERGLLYVVKGKYAGCFGRRVAHCFVGDDSTRENGRLVLQRVVPLHDGHAEVLLHDETITVRPWYMIRVKETREESKAAFSLLKPIRTDFVQGKRLTHVPGVPYVDSDPEEQKEDTPPPFVKTSNVPDPFEPSWHGATPKHAKSCLDDMALISTQPGESEPPHRTRLLQLRNEFWLDPALGMDHAMNVVNEVTLPDTPARWEWTRFFGELNEAYLEGDALPPAPDV</sequence>
<evidence type="ECO:0000259" key="2">
    <source>
        <dbReference type="SMART" id="SM00739"/>
    </source>
</evidence>
<feature type="compositionally biased region" description="Polar residues" evidence="1">
    <location>
        <begin position="598"/>
        <end position="607"/>
    </location>
</feature>